<gene>
    <name evidence="1" type="ORF">CCACVL1_05235</name>
</gene>
<sequence length="24" mass="2455">MAATFEGSQCPGMVLNLDELAGVT</sequence>
<evidence type="ECO:0000313" key="1">
    <source>
        <dbReference type="EMBL" id="OMO95804.1"/>
    </source>
</evidence>
<dbReference type="Proteomes" id="UP000188268">
    <property type="component" value="Unassembled WGS sequence"/>
</dbReference>
<protein>
    <submittedName>
        <fullName evidence="1">Uncharacterized protein</fullName>
    </submittedName>
</protein>
<evidence type="ECO:0000313" key="2">
    <source>
        <dbReference type="Proteomes" id="UP000188268"/>
    </source>
</evidence>
<comment type="caution">
    <text evidence="1">The sequence shown here is derived from an EMBL/GenBank/DDBJ whole genome shotgun (WGS) entry which is preliminary data.</text>
</comment>
<accession>A0A1R3JLU8</accession>
<name>A0A1R3JLU8_COCAP</name>
<dbReference type="Gramene" id="OMO95804">
    <property type="protein sequence ID" value="OMO95804"/>
    <property type="gene ID" value="CCACVL1_05235"/>
</dbReference>
<organism evidence="1 2">
    <name type="scientific">Corchorus capsularis</name>
    <name type="common">Jute</name>
    <dbReference type="NCBI Taxonomy" id="210143"/>
    <lineage>
        <taxon>Eukaryota</taxon>
        <taxon>Viridiplantae</taxon>
        <taxon>Streptophyta</taxon>
        <taxon>Embryophyta</taxon>
        <taxon>Tracheophyta</taxon>
        <taxon>Spermatophyta</taxon>
        <taxon>Magnoliopsida</taxon>
        <taxon>eudicotyledons</taxon>
        <taxon>Gunneridae</taxon>
        <taxon>Pentapetalae</taxon>
        <taxon>rosids</taxon>
        <taxon>malvids</taxon>
        <taxon>Malvales</taxon>
        <taxon>Malvaceae</taxon>
        <taxon>Grewioideae</taxon>
        <taxon>Apeibeae</taxon>
        <taxon>Corchorus</taxon>
    </lineage>
</organism>
<dbReference type="EMBL" id="AWWV01007585">
    <property type="protein sequence ID" value="OMO95804.1"/>
    <property type="molecule type" value="Genomic_DNA"/>
</dbReference>
<proteinExistence type="predicted"/>
<dbReference type="AlphaFoldDB" id="A0A1R3JLU8"/>
<reference evidence="1 2" key="1">
    <citation type="submission" date="2013-09" db="EMBL/GenBank/DDBJ databases">
        <title>Corchorus capsularis genome sequencing.</title>
        <authorList>
            <person name="Alam M."/>
            <person name="Haque M.S."/>
            <person name="Islam M.S."/>
            <person name="Emdad E.M."/>
            <person name="Islam M.M."/>
            <person name="Ahmed B."/>
            <person name="Halim A."/>
            <person name="Hossen Q.M.M."/>
            <person name="Hossain M.Z."/>
            <person name="Ahmed R."/>
            <person name="Khan M.M."/>
            <person name="Islam R."/>
            <person name="Rashid M.M."/>
            <person name="Khan S.A."/>
            <person name="Rahman M.S."/>
            <person name="Alam M."/>
        </authorList>
    </citation>
    <scope>NUCLEOTIDE SEQUENCE [LARGE SCALE GENOMIC DNA]</scope>
    <source>
        <strain evidence="2">cv. CVL-1</strain>
        <tissue evidence="1">Whole seedling</tissue>
    </source>
</reference>
<keyword evidence="2" id="KW-1185">Reference proteome</keyword>